<evidence type="ECO:0000256" key="2">
    <source>
        <dbReference type="ARBA" id="ARBA00022741"/>
    </source>
</evidence>
<gene>
    <name evidence="6" type="ORF">P5G51_008565</name>
</gene>
<evidence type="ECO:0000256" key="3">
    <source>
        <dbReference type="ARBA" id="ARBA00022840"/>
    </source>
</evidence>
<evidence type="ECO:0000256" key="1">
    <source>
        <dbReference type="ARBA" id="ARBA00022723"/>
    </source>
</evidence>
<keyword evidence="7" id="KW-1185">Reference proteome</keyword>
<organism evidence="6 7">
    <name type="scientific">Tigheibacillus jepli</name>
    <dbReference type="NCBI Taxonomy" id="3035914"/>
    <lineage>
        <taxon>Bacteria</taxon>
        <taxon>Bacillati</taxon>
        <taxon>Bacillota</taxon>
        <taxon>Bacilli</taxon>
        <taxon>Bacillales</taxon>
        <taxon>Bacillaceae</taxon>
        <taxon>Tigheibacillus</taxon>
    </lineage>
</organism>
<evidence type="ECO:0000259" key="5">
    <source>
        <dbReference type="PROSITE" id="PS50975"/>
    </source>
</evidence>
<dbReference type="EMBL" id="JAROCA020000001">
    <property type="protein sequence ID" value="MDY0405443.1"/>
    <property type="molecule type" value="Genomic_DNA"/>
</dbReference>
<dbReference type="InterPro" id="IPR013651">
    <property type="entry name" value="ATP-grasp_RimK-type"/>
</dbReference>
<dbReference type="PROSITE" id="PS50975">
    <property type="entry name" value="ATP_GRASP"/>
    <property type="match status" value="1"/>
</dbReference>
<dbReference type="Gene3D" id="3.30.1490.20">
    <property type="entry name" value="ATP-grasp fold, A domain"/>
    <property type="match status" value="1"/>
</dbReference>
<evidence type="ECO:0000313" key="6">
    <source>
        <dbReference type="EMBL" id="MDY0405443.1"/>
    </source>
</evidence>
<accession>A0ABU5CIT9</accession>
<protein>
    <submittedName>
        <fullName evidence="6">RimK family alpha-L-glutamate ligase</fullName>
    </submittedName>
</protein>
<dbReference type="Proteomes" id="UP001228376">
    <property type="component" value="Unassembled WGS sequence"/>
</dbReference>
<keyword evidence="6" id="KW-0436">Ligase</keyword>
<sequence>MRPTGWIIYNGSLKGNSFMDYAVMLQQAAHLQGSDAKIISNDDILAFLCSEQLNLVKSESFSSPDYILFTDKDIYLARQLELLGMKVFNRADAIALSDDKIAAYQRLAQHELPIPDTIIAPKVFNTYDWEKFAYADQVIEKLGFPMIIKEAFGSFGEQVYLVENKQALLEKMQQLHGKSFIFQEFIATSFGKDIRLQVVGEQVVAAMKRSAKSDFRANVTAGAQMERYEPSKVEKQIAIAASKAIGTDFAGVDLLFADSGPVICEVNSNAHIRNLYNCTSINAADYIVSYVLQHIQS</sequence>
<dbReference type="InterPro" id="IPR004666">
    <property type="entry name" value="Rp_bS6_RimK/Lys_biosynth_LsyX"/>
</dbReference>
<name>A0ABU5CIT9_9BACI</name>
<reference evidence="6 7" key="1">
    <citation type="submission" date="2023-10" db="EMBL/GenBank/DDBJ databases">
        <title>179-bfca-hs.</title>
        <authorList>
            <person name="Miliotis G."/>
            <person name="Sengupta P."/>
            <person name="Hameed A."/>
            <person name="Chuvochina M."/>
            <person name="Mcdonagh F."/>
            <person name="Simpson A.C."/>
            <person name="Singh N.K."/>
            <person name="Rekha P.D."/>
            <person name="Raman K."/>
            <person name="Hugenholtz P."/>
            <person name="Venkateswaran K."/>
        </authorList>
    </citation>
    <scope>NUCLEOTIDE SEQUENCE [LARGE SCALE GENOMIC DNA]</scope>
    <source>
        <strain evidence="6 7">179-BFC-A-HS</strain>
    </source>
</reference>
<keyword evidence="3 4" id="KW-0067">ATP-binding</keyword>
<dbReference type="Pfam" id="PF08443">
    <property type="entry name" value="RimK"/>
    <property type="match status" value="1"/>
</dbReference>
<keyword evidence="1" id="KW-0479">Metal-binding</keyword>
<dbReference type="InterPro" id="IPR011761">
    <property type="entry name" value="ATP-grasp"/>
</dbReference>
<dbReference type="PANTHER" id="PTHR21621:SF0">
    <property type="entry name" value="BETA-CITRYLGLUTAMATE SYNTHASE B-RELATED"/>
    <property type="match status" value="1"/>
</dbReference>
<evidence type="ECO:0000313" key="7">
    <source>
        <dbReference type="Proteomes" id="UP001228376"/>
    </source>
</evidence>
<dbReference type="RefSeq" id="WP_306065546.1">
    <property type="nucleotide sequence ID" value="NZ_JAROCA020000001.1"/>
</dbReference>
<dbReference type="Gene3D" id="3.30.470.20">
    <property type="entry name" value="ATP-grasp fold, B domain"/>
    <property type="match status" value="1"/>
</dbReference>
<evidence type="ECO:0000256" key="4">
    <source>
        <dbReference type="PROSITE-ProRule" id="PRU00409"/>
    </source>
</evidence>
<keyword evidence="2 4" id="KW-0547">Nucleotide-binding</keyword>
<dbReference type="NCBIfam" id="TIGR00768">
    <property type="entry name" value="rimK_fam"/>
    <property type="match status" value="1"/>
</dbReference>
<feature type="domain" description="ATP-grasp" evidence="5">
    <location>
        <begin position="104"/>
        <end position="292"/>
    </location>
</feature>
<dbReference type="PANTHER" id="PTHR21621">
    <property type="entry name" value="RIBOSOMAL PROTEIN S6 MODIFICATION PROTEIN"/>
    <property type="match status" value="1"/>
</dbReference>
<dbReference type="InterPro" id="IPR013815">
    <property type="entry name" value="ATP_grasp_subdomain_1"/>
</dbReference>
<dbReference type="Gene3D" id="3.40.50.20">
    <property type="match status" value="1"/>
</dbReference>
<dbReference type="SUPFAM" id="SSF56059">
    <property type="entry name" value="Glutathione synthetase ATP-binding domain-like"/>
    <property type="match status" value="1"/>
</dbReference>
<dbReference type="GO" id="GO:0016874">
    <property type="term" value="F:ligase activity"/>
    <property type="evidence" value="ECO:0007669"/>
    <property type="project" value="UniProtKB-KW"/>
</dbReference>
<proteinExistence type="predicted"/>
<comment type="caution">
    <text evidence="6">The sequence shown here is derived from an EMBL/GenBank/DDBJ whole genome shotgun (WGS) entry which is preliminary data.</text>
</comment>